<dbReference type="InterPro" id="IPR017039">
    <property type="entry name" value="Virul_fac_BrkB"/>
</dbReference>
<dbReference type="PIRSF" id="PIRSF035875">
    <property type="entry name" value="RNase_BN"/>
    <property type="match status" value="1"/>
</dbReference>
<keyword evidence="8" id="KW-1185">Reference proteome</keyword>
<feature type="transmembrane region" description="Helical" evidence="6">
    <location>
        <begin position="202"/>
        <end position="225"/>
    </location>
</feature>
<evidence type="ECO:0000313" key="8">
    <source>
        <dbReference type="Proteomes" id="UP000248079"/>
    </source>
</evidence>
<proteinExistence type="predicted"/>
<evidence type="ECO:0000256" key="1">
    <source>
        <dbReference type="ARBA" id="ARBA00004651"/>
    </source>
</evidence>
<gene>
    <name evidence="7" type="ORF">DF185_08140</name>
</gene>
<reference evidence="7 8" key="1">
    <citation type="submission" date="2018-05" db="EMBL/GenBank/DDBJ databases">
        <title>Marinifilum breve JC075T sp. nov., a marine bacterium isolated from Yongle Blue Hole in the South China Sea.</title>
        <authorList>
            <person name="Fu T."/>
        </authorList>
    </citation>
    <scope>NUCLEOTIDE SEQUENCE [LARGE SCALE GENOMIC DNA]</scope>
    <source>
        <strain evidence="7 8">JC075</strain>
    </source>
</reference>
<dbReference type="RefSeq" id="WP_110360257.1">
    <property type="nucleotide sequence ID" value="NZ_QFLI01000003.1"/>
</dbReference>
<comment type="caution">
    <text evidence="7">The sequence shown here is derived from an EMBL/GenBank/DDBJ whole genome shotgun (WGS) entry which is preliminary data.</text>
</comment>
<evidence type="ECO:0000256" key="4">
    <source>
        <dbReference type="ARBA" id="ARBA00022989"/>
    </source>
</evidence>
<evidence type="ECO:0000256" key="5">
    <source>
        <dbReference type="ARBA" id="ARBA00023136"/>
    </source>
</evidence>
<feature type="transmembrane region" description="Helical" evidence="6">
    <location>
        <begin position="125"/>
        <end position="150"/>
    </location>
</feature>
<feature type="transmembrane region" description="Helical" evidence="6">
    <location>
        <begin position="21"/>
        <end position="47"/>
    </location>
</feature>
<comment type="subcellular location">
    <subcellularLocation>
        <location evidence="1">Cell membrane</location>
        <topology evidence="1">Multi-pass membrane protein</topology>
    </subcellularLocation>
</comment>
<feature type="transmembrane region" description="Helical" evidence="6">
    <location>
        <begin position="237"/>
        <end position="261"/>
    </location>
</feature>
<dbReference type="EMBL" id="QFLI01000003">
    <property type="protein sequence ID" value="PXY01445.1"/>
    <property type="molecule type" value="Genomic_DNA"/>
</dbReference>
<keyword evidence="4 6" id="KW-1133">Transmembrane helix</keyword>
<feature type="transmembrane region" description="Helical" evidence="6">
    <location>
        <begin position="86"/>
        <end position="104"/>
    </location>
</feature>
<evidence type="ECO:0000256" key="3">
    <source>
        <dbReference type="ARBA" id="ARBA00022692"/>
    </source>
</evidence>
<dbReference type="PANTHER" id="PTHR30213:SF1">
    <property type="entry name" value="INNER MEMBRANE PROTEIN YHJD"/>
    <property type="match status" value="1"/>
</dbReference>
<dbReference type="NCBIfam" id="TIGR00765">
    <property type="entry name" value="yihY_not_rbn"/>
    <property type="match status" value="1"/>
</dbReference>
<accession>A0A2V3ZXN3</accession>
<keyword evidence="5 6" id="KW-0472">Membrane</keyword>
<dbReference type="GO" id="GO:0005886">
    <property type="term" value="C:plasma membrane"/>
    <property type="evidence" value="ECO:0007669"/>
    <property type="project" value="UniProtKB-SubCell"/>
</dbReference>
<dbReference type="Proteomes" id="UP000248079">
    <property type="component" value="Unassembled WGS sequence"/>
</dbReference>
<feature type="transmembrane region" description="Helical" evidence="6">
    <location>
        <begin position="170"/>
        <end position="190"/>
    </location>
</feature>
<keyword evidence="3 6" id="KW-0812">Transmembrane</keyword>
<dbReference type="AlphaFoldDB" id="A0A2V3ZXN3"/>
<name>A0A2V3ZXN3_9BACT</name>
<evidence type="ECO:0000313" key="7">
    <source>
        <dbReference type="EMBL" id="PXY01445.1"/>
    </source>
</evidence>
<protein>
    <submittedName>
        <fullName evidence="7">Uncharacterized protein</fullName>
    </submittedName>
</protein>
<keyword evidence="2" id="KW-1003">Cell membrane</keyword>
<dbReference type="Pfam" id="PF03631">
    <property type="entry name" value="Virul_fac_BrkB"/>
    <property type="match status" value="1"/>
</dbReference>
<evidence type="ECO:0000256" key="6">
    <source>
        <dbReference type="SAM" id="Phobius"/>
    </source>
</evidence>
<organism evidence="7 8">
    <name type="scientific">Marinifilum breve</name>
    <dbReference type="NCBI Taxonomy" id="2184082"/>
    <lineage>
        <taxon>Bacteria</taxon>
        <taxon>Pseudomonadati</taxon>
        <taxon>Bacteroidota</taxon>
        <taxon>Bacteroidia</taxon>
        <taxon>Marinilabiliales</taxon>
        <taxon>Marinifilaceae</taxon>
    </lineage>
</organism>
<dbReference type="PANTHER" id="PTHR30213">
    <property type="entry name" value="INNER MEMBRANE PROTEIN YHJD"/>
    <property type="match status" value="1"/>
</dbReference>
<sequence>MMRFVKELFDHFFNSNTFQKGAALSYYAVFSILPMIVILISVLGLFFGKQAVSGEIYAQMNDVLGHDAATQIQNLIKNQHVNHNNILTTCIGFLTLALSASGMFTQVHGAFNDIWNIKSKPKSSILNYISMHFASFLILIGLFFLILISVSLNGFLLNHANGMQKAYQLLYLYEHFVSVLVFSLVFAVMFKFLGDAKIHWKAIVLGGLFTSLLFTFGKVGIGMYINHSHISTTFGSASAIAILMLWVYYTSQILFLGASFVSVCSSKLGFDILPTSNAVSVEHVELEN</sequence>
<dbReference type="OrthoDB" id="9797028at2"/>
<evidence type="ECO:0000256" key="2">
    <source>
        <dbReference type="ARBA" id="ARBA00022475"/>
    </source>
</evidence>